<comment type="caution">
    <text evidence="9">The sequence shown here is derived from an EMBL/GenBank/DDBJ whole genome shotgun (WGS) entry which is preliminary data.</text>
</comment>
<feature type="transmembrane region" description="Helical" evidence="7">
    <location>
        <begin position="206"/>
        <end position="226"/>
    </location>
</feature>
<evidence type="ECO:0000313" key="9">
    <source>
        <dbReference type="EMBL" id="RAQ13041.1"/>
    </source>
</evidence>
<keyword evidence="3 7" id="KW-0812">Transmembrane</keyword>
<evidence type="ECO:0000256" key="7">
    <source>
        <dbReference type="SAM" id="Phobius"/>
    </source>
</evidence>
<dbReference type="GO" id="GO:0015112">
    <property type="term" value="F:nitrate transmembrane transporter activity"/>
    <property type="evidence" value="ECO:0007669"/>
    <property type="project" value="InterPro"/>
</dbReference>
<evidence type="ECO:0000259" key="8">
    <source>
        <dbReference type="PROSITE" id="PS50850"/>
    </source>
</evidence>
<feature type="transmembrane region" description="Helical" evidence="7">
    <location>
        <begin position="37"/>
        <end position="55"/>
    </location>
</feature>
<feature type="transmembrane region" description="Helical" evidence="7">
    <location>
        <begin position="297"/>
        <end position="321"/>
    </location>
</feature>
<feature type="transmembrane region" description="Helical" evidence="7">
    <location>
        <begin position="232"/>
        <end position="254"/>
    </location>
</feature>
<evidence type="ECO:0000256" key="3">
    <source>
        <dbReference type="ARBA" id="ARBA00022692"/>
    </source>
</evidence>
<gene>
    <name evidence="9" type="ORF">DPR02_08735</name>
</gene>
<keyword evidence="6 7" id="KW-0472">Membrane</keyword>
<evidence type="ECO:0000256" key="4">
    <source>
        <dbReference type="ARBA" id="ARBA00022989"/>
    </source>
</evidence>
<dbReference type="EMBL" id="QLUZ01000004">
    <property type="protein sequence ID" value="RAQ13041.1"/>
    <property type="molecule type" value="Genomic_DNA"/>
</dbReference>
<name>A0AAQ0FJL0_BURCE</name>
<protein>
    <submittedName>
        <fullName evidence="9">MFS transporter</fullName>
    </submittedName>
</protein>
<sequence>MLASSTFAFTLCFAVWMMFAILGIPLKQSLGLNDTEFGLIAAMPVLSGSLIRVPLGIWTDRYGGRVVFFVLMLVAVVPVWLVADATRLWQFLLLGLAVGLVGGSFSVGTPYVARWFPKSRQGLAMGVFGAGNSGAALNKFVAPALIAAAGTWTIVPRVYAIALLVTVALFWLFSATNPAHASAGAVTLREQLRVLRDPRVWRYSQYYSVVFGGYVGLSLWMTQYYVGEYGFTIQAAALLAACFSLPGGVLRAIGGWLSDRYGAYRTTWWVMWVCWVAFFLLSYPPTDFVVQGAHGPLAFHLGLSPLGFTVLLFVVGIAMAIGKASVFKFIADEFPDRMGAVSGVVGLAGGLAGFLLPILFGALVDLTGVRSTCFMLLYGSVSVSLVWMYFSFRAERAAHDQRVLAVRSS</sequence>
<evidence type="ECO:0000256" key="2">
    <source>
        <dbReference type="ARBA" id="ARBA00008432"/>
    </source>
</evidence>
<accession>A0AAQ0FJL0</accession>
<dbReference type="Pfam" id="PF07690">
    <property type="entry name" value="MFS_1"/>
    <property type="match status" value="1"/>
</dbReference>
<comment type="subcellular location">
    <subcellularLocation>
        <location evidence="1">Membrane</location>
        <topology evidence="1">Multi-pass membrane protein</topology>
    </subcellularLocation>
</comment>
<evidence type="ECO:0000256" key="1">
    <source>
        <dbReference type="ARBA" id="ARBA00004141"/>
    </source>
</evidence>
<feature type="transmembrane region" description="Helical" evidence="7">
    <location>
        <begin position="375"/>
        <end position="392"/>
    </location>
</feature>
<reference evidence="9 10" key="1">
    <citation type="submission" date="2018-06" db="EMBL/GenBank/DDBJ databases">
        <title>Towards the identification of Burkholderia cepacia strain which caused fatal septicemia.</title>
        <authorList>
            <person name="Bui L.A.T."/>
            <person name="Zakharova I.B."/>
            <person name="Shpak I.M."/>
            <person name="Teteryatnikova N."/>
            <person name="Ustinov D.V."/>
            <person name="Kuzyutina Y.A."/>
            <person name="Nguyen H.N."/>
            <person name="Antonov A.S."/>
            <person name="Avdyusheva E.F."/>
            <person name="Victorov D.V."/>
        </authorList>
    </citation>
    <scope>NUCLEOTIDE SEQUENCE [LARGE SCALE GENOMIC DNA]</scope>
    <source>
        <strain evidence="9 10">PT02</strain>
    </source>
</reference>
<dbReference type="GO" id="GO:0042128">
    <property type="term" value="P:nitrate assimilation"/>
    <property type="evidence" value="ECO:0007669"/>
    <property type="project" value="UniProtKB-KW"/>
</dbReference>
<feature type="transmembrane region" description="Helical" evidence="7">
    <location>
        <begin position="266"/>
        <end position="285"/>
    </location>
</feature>
<dbReference type="PANTHER" id="PTHR23515">
    <property type="entry name" value="HIGH-AFFINITY NITRATE TRANSPORTER 2.3"/>
    <property type="match status" value="1"/>
</dbReference>
<dbReference type="CDD" id="cd17341">
    <property type="entry name" value="MFS_NRT2_like"/>
    <property type="match status" value="1"/>
</dbReference>
<proteinExistence type="inferred from homology"/>
<dbReference type="InterPro" id="IPR011701">
    <property type="entry name" value="MFS"/>
</dbReference>
<feature type="transmembrane region" description="Helical" evidence="7">
    <location>
        <begin position="154"/>
        <end position="173"/>
    </location>
</feature>
<dbReference type="InterPro" id="IPR044772">
    <property type="entry name" value="NO3_transporter"/>
</dbReference>
<dbReference type="InterPro" id="IPR020846">
    <property type="entry name" value="MFS_dom"/>
</dbReference>
<dbReference type="GO" id="GO:0016020">
    <property type="term" value="C:membrane"/>
    <property type="evidence" value="ECO:0007669"/>
    <property type="project" value="UniProtKB-SubCell"/>
</dbReference>
<organism evidence="9 10">
    <name type="scientific">Burkholderia cepacia</name>
    <name type="common">Pseudomonas cepacia</name>
    <dbReference type="NCBI Taxonomy" id="292"/>
    <lineage>
        <taxon>Bacteria</taxon>
        <taxon>Pseudomonadati</taxon>
        <taxon>Pseudomonadota</taxon>
        <taxon>Betaproteobacteria</taxon>
        <taxon>Burkholderiales</taxon>
        <taxon>Burkholderiaceae</taxon>
        <taxon>Burkholderia</taxon>
        <taxon>Burkholderia cepacia complex</taxon>
    </lineage>
</organism>
<keyword evidence="4 7" id="KW-1133">Transmembrane helix</keyword>
<evidence type="ECO:0000256" key="6">
    <source>
        <dbReference type="ARBA" id="ARBA00023136"/>
    </source>
</evidence>
<dbReference type="SUPFAM" id="SSF103473">
    <property type="entry name" value="MFS general substrate transporter"/>
    <property type="match status" value="1"/>
</dbReference>
<feature type="domain" description="Major facilitator superfamily (MFS) profile" evidence="8">
    <location>
        <begin position="1"/>
        <end position="396"/>
    </location>
</feature>
<dbReference type="AlphaFoldDB" id="A0AAQ0FJL0"/>
<dbReference type="Proteomes" id="UP000248899">
    <property type="component" value="Unassembled WGS sequence"/>
</dbReference>
<evidence type="ECO:0000256" key="5">
    <source>
        <dbReference type="ARBA" id="ARBA00023063"/>
    </source>
</evidence>
<evidence type="ECO:0000313" key="10">
    <source>
        <dbReference type="Proteomes" id="UP000248899"/>
    </source>
</evidence>
<feature type="transmembrane region" description="Helical" evidence="7">
    <location>
        <begin position="125"/>
        <end position="148"/>
    </location>
</feature>
<dbReference type="PROSITE" id="PS50850">
    <property type="entry name" value="MFS"/>
    <property type="match status" value="1"/>
</dbReference>
<feature type="transmembrane region" description="Helical" evidence="7">
    <location>
        <begin position="341"/>
        <end position="363"/>
    </location>
</feature>
<dbReference type="Gene3D" id="1.20.1250.20">
    <property type="entry name" value="MFS general substrate transporter like domains"/>
    <property type="match status" value="2"/>
</dbReference>
<feature type="transmembrane region" description="Helical" evidence="7">
    <location>
        <begin position="7"/>
        <end position="25"/>
    </location>
</feature>
<feature type="transmembrane region" description="Helical" evidence="7">
    <location>
        <begin position="62"/>
        <end position="83"/>
    </location>
</feature>
<keyword evidence="5" id="KW-0534">Nitrate assimilation</keyword>
<dbReference type="InterPro" id="IPR036259">
    <property type="entry name" value="MFS_trans_sf"/>
</dbReference>
<comment type="similarity">
    <text evidence="2">Belongs to the major facilitator superfamily. Nitrate/nitrite porter (TC 2.A.1.8) family.</text>
</comment>
<feature type="transmembrane region" description="Helical" evidence="7">
    <location>
        <begin position="89"/>
        <end position="113"/>
    </location>
</feature>